<keyword evidence="4" id="KW-0547">Nucleotide-binding</keyword>
<dbReference type="PANTHER" id="PTHR34139:SF1">
    <property type="entry name" value="RNASE MJ1380-RELATED"/>
    <property type="match status" value="1"/>
</dbReference>
<evidence type="ECO:0000256" key="2">
    <source>
        <dbReference type="ARBA" id="ARBA00022649"/>
    </source>
</evidence>
<evidence type="ECO:0000256" key="4">
    <source>
        <dbReference type="ARBA" id="ARBA00022741"/>
    </source>
</evidence>
<name>A0ABS9BQR1_9BACT</name>
<dbReference type="PANTHER" id="PTHR34139">
    <property type="entry name" value="UPF0331 PROTEIN MJ0127"/>
    <property type="match status" value="1"/>
</dbReference>
<reference evidence="6 7" key="1">
    <citation type="submission" date="2022-01" db="EMBL/GenBank/DDBJ databases">
        <title>Mariniradius saccharolyticus sp. nov., isolated from sediment of a river.</title>
        <authorList>
            <person name="Liu H."/>
        </authorList>
    </citation>
    <scope>NUCLEOTIDE SEQUENCE [LARGE SCALE GENOMIC DNA]</scope>
    <source>
        <strain evidence="6 7">RY-2</strain>
    </source>
</reference>
<keyword evidence="3" id="KW-0540">Nuclease</keyword>
<dbReference type="RefSeq" id="WP_040480447.1">
    <property type="nucleotide sequence ID" value="NZ_JAKEVZ010000003.1"/>
</dbReference>
<keyword evidence="2" id="KW-1277">Toxin-antitoxin system</keyword>
<proteinExistence type="predicted"/>
<keyword evidence="1" id="KW-0597">Phosphoprotein</keyword>
<keyword evidence="7" id="KW-1185">Reference proteome</keyword>
<dbReference type="Pfam" id="PF01934">
    <property type="entry name" value="HepT-like"/>
    <property type="match status" value="1"/>
</dbReference>
<evidence type="ECO:0000313" key="7">
    <source>
        <dbReference type="Proteomes" id="UP001201449"/>
    </source>
</evidence>
<gene>
    <name evidence="6" type="ORF">L0U89_04910</name>
</gene>
<evidence type="ECO:0000313" key="6">
    <source>
        <dbReference type="EMBL" id="MCF1750403.1"/>
    </source>
</evidence>
<dbReference type="EMBL" id="JAKEVZ010000003">
    <property type="protein sequence ID" value="MCF1750403.1"/>
    <property type="molecule type" value="Genomic_DNA"/>
</dbReference>
<dbReference type="InterPro" id="IPR051813">
    <property type="entry name" value="HepT_RNase_toxin"/>
</dbReference>
<evidence type="ECO:0000256" key="5">
    <source>
        <dbReference type="ARBA" id="ARBA00022801"/>
    </source>
</evidence>
<dbReference type="InterPro" id="IPR008201">
    <property type="entry name" value="HepT-like"/>
</dbReference>
<evidence type="ECO:0000256" key="3">
    <source>
        <dbReference type="ARBA" id="ARBA00022722"/>
    </source>
</evidence>
<dbReference type="Proteomes" id="UP001201449">
    <property type="component" value="Unassembled WGS sequence"/>
</dbReference>
<comment type="caution">
    <text evidence="6">The sequence shown here is derived from an EMBL/GenBank/DDBJ whole genome shotgun (WGS) entry which is preliminary data.</text>
</comment>
<protein>
    <submittedName>
        <fullName evidence="6">DUF86 domain-containing protein</fullName>
    </submittedName>
</protein>
<sequence>MKPSKRDNILYLEDIVLAMERIQEYIHGLDFNSFKRDYKTVDAVIRNFEVIGEASKNISKKIKDSYPNVPWEEMYRLRNRISHEYFGVDYRIIWDIISRNLPGNLTEVKDIIEKERLKE</sequence>
<accession>A0ABS9BQR1</accession>
<organism evidence="6 7">
    <name type="scientific">Mariniradius sediminis</name>
    <dbReference type="NCBI Taxonomy" id="2909237"/>
    <lineage>
        <taxon>Bacteria</taxon>
        <taxon>Pseudomonadati</taxon>
        <taxon>Bacteroidota</taxon>
        <taxon>Cytophagia</taxon>
        <taxon>Cytophagales</taxon>
        <taxon>Cyclobacteriaceae</taxon>
        <taxon>Mariniradius</taxon>
    </lineage>
</organism>
<keyword evidence="5" id="KW-0378">Hydrolase</keyword>
<evidence type="ECO:0000256" key="1">
    <source>
        <dbReference type="ARBA" id="ARBA00022553"/>
    </source>
</evidence>